<dbReference type="Proteomes" id="UP001199525">
    <property type="component" value="Unassembled WGS sequence"/>
</dbReference>
<feature type="domain" description="Tc1-like transposase DDE" evidence="1">
    <location>
        <begin position="17"/>
        <end position="156"/>
    </location>
</feature>
<protein>
    <submittedName>
        <fullName evidence="2">IS630 family transposase</fullName>
    </submittedName>
</protein>
<dbReference type="InterPro" id="IPR036397">
    <property type="entry name" value="RNaseH_sf"/>
</dbReference>
<proteinExistence type="predicted"/>
<reference evidence="2 3" key="1">
    <citation type="journal article" date="2021" name="Microorganisms">
        <title>Genome Evolution of Filamentous Cyanobacterium Nostoc Species: From Facultative Symbiosis to Free Living.</title>
        <authorList>
            <person name="Huo D."/>
            <person name="Li H."/>
            <person name="Cai F."/>
            <person name="Guo X."/>
            <person name="Qiao Z."/>
            <person name="Wang W."/>
            <person name="Yu G."/>
            <person name="Li R."/>
        </authorList>
    </citation>
    <scope>NUCLEOTIDE SEQUENCE [LARGE SCALE GENOMIC DNA]</scope>
    <source>
        <strain evidence="2 3">CHAB 5714</strain>
    </source>
</reference>
<dbReference type="NCBIfam" id="NF033545">
    <property type="entry name" value="transpos_IS630"/>
    <property type="match status" value="1"/>
</dbReference>
<dbReference type="InterPro" id="IPR047655">
    <property type="entry name" value="Transpos_IS630-like"/>
</dbReference>
<gene>
    <name evidence="2" type="ORF">LC586_25095</name>
</gene>
<comment type="caution">
    <text evidence="2">The sequence shown here is derived from an EMBL/GenBank/DDBJ whole genome shotgun (WGS) entry which is preliminary data.</text>
</comment>
<keyword evidence="3" id="KW-1185">Reference proteome</keyword>
<sequence length="187" mass="20980">MRQEFWEIIRTFDLNNLVFVDESGVNIAMTRLYARALKGKRAHGSRPDKRGKNVTIVGAIAMRGIVAAMSFKGGNDKNAFETYINQVLVPNLWEGACVVMDNFSSHKVAGIKEAIESAGAHLIYLSPYSPDFSPIENFWSKVKEFLRSQETRTYPDLDKAITDALETINLSDIVGWFKHCGYCIAPN</sequence>
<evidence type="ECO:0000313" key="2">
    <source>
        <dbReference type="EMBL" id="MCC5602381.1"/>
    </source>
</evidence>
<dbReference type="RefSeq" id="WP_229487441.1">
    <property type="nucleotide sequence ID" value="NZ_JAIVFQ010000049.1"/>
</dbReference>
<dbReference type="PANTHER" id="PTHR46564:SF1">
    <property type="entry name" value="TRANSPOSASE"/>
    <property type="match status" value="1"/>
</dbReference>
<dbReference type="PANTHER" id="PTHR46564">
    <property type="entry name" value="TRANSPOSASE"/>
    <property type="match status" value="1"/>
</dbReference>
<dbReference type="EMBL" id="JAIVFQ010000049">
    <property type="protein sequence ID" value="MCC5602381.1"/>
    <property type="molecule type" value="Genomic_DNA"/>
</dbReference>
<dbReference type="Gene3D" id="3.30.420.10">
    <property type="entry name" value="Ribonuclease H-like superfamily/Ribonuclease H"/>
    <property type="match status" value="1"/>
</dbReference>
<dbReference type="Pfam" id="PF13358">
    <property type="entry name" value="DDE_3"/>
    <property type="match status" value="1"/>
</dbReference>
<organism evidence="2 3">
    <name type="scientific">Nostoc favosum CHAB5714</name>
    <dbReference type="NCBI Taxonomy" id="2780399"/>
    <lineage>
        <taxon>Bacteria</taxon>
        <taxon>Bacillati</taxon>
        <taxon>Cyanobacteriota</taxon>
        <taxon>Cyanophyceae</taxon>
        <taxon>Nostocales</taxon>
        <taxon>Nostocaceae</taxon>
        <taxon>Nostoc</taxon>
        <taxon>Nostoc favosum</taxon>
    </lineage>
</organism>
<evidence type="ECO:0000259" key="1">
    <source>
        <dbReference type="Pfam" id="PF13358"/>
    </source>
</evidence>
<accession>A0ABS8IET3</accession>
<name>A0ABS8IET3_9NOSO</name>
<dbReference type="InterPro" id="IPR038717">
    <property type="entry name" value="Tc1-like_DDE_dom"/>
</dbReference>
<evidence type="ECO:0000313" key="3">
    <source>
        <dbReference type="Proteomes" id="UP001199525"/>
    </source>
</evidence>